<evidence type="ECO:0000313" key="2">
    <source>
        <dbReference type="Proteomes" id="UP000531561"/>
    </source>
</evidence>
<proteinExistence type="predicted"/>
<dbReference type="OrthoDB" id="10494639at2759"/>
<reference evidence="1 2" key="1">
    <citation type="journal article" date="2020" name="Phytopathology">
        <title>A high-quality genome resource of Botrytis fragariae, a new and rapidly spreading fungal pathogen causing strawberry gray mold in the U.S.A.</title>
        <authorList>
            <person name="Wu Y."/>
            <person name="Saski C.A."/>
            <person name="Schnabel G."/>
            <person name="Xiao S."/>
            <person name="Hu M."/>
        </authorList>
    </citation>
    <scope>NUCLEOTIDE SEQUENCE [LARGE SCALE GENOMIC DNA]</scope>
    <source>
        <strain evidence="1 2">BVB16</strain>
    </source>
</reference>
<dbReference type="GeneID" id="59264100"/>
<comment type="caution">
    <text evidence="1">The sequence shown here is derived from an EMBL/GenBank/DDBJ whole genome shotgun (WGS) entry which is preliminary data.</text>
</comment>
<accession>A0A8H6AM70</accession>
<organism evidence="1 2">
    <name type="scientific">Botrytis fragariae</name>
    <dbReference type="NCBI Taxonomy" id="1964551"/>
    <lineage>
        <taxon>Eukaryota</taxon>
        <taxon>Fungi</taxon>
        <taxon>Dikarya</taxon>
        <taxon>Ascomycota</taxon>
        <taxon>Pezizomycotina</taxon>
        <taxon>Leotiomycetes</taxon>
        <taxon>Helotiales</taxon>
        <taxon>Sclerotiniaceae</taxon>
        <taxon>Botrytis</taxon>
    </lineage>
</organism>
<gene>
    <name evidence="1" type="ORF">Bfra_010074</name>
</gene>
<dbReference type="Proteomes" id="UP000531561">
    <property type="component" value="Unassembled WGS sequence"/>
</dbReference>
<keyword evidence="2" id="KW-1185">Reference proteome</keyword>
<dbReference type="RefSeq" id="XP_037188876.1">
    <property type="nucleotide sequence ID" value="XM_037340408.1"/>
</dbReference>
<name>A0A8H6AM70_9HELO</name>
<evidence type="ECO:0000313" key="1">
    <source>
        <dbReference type="EMBL" id="KAF5869929.1"/>
    </source>
</evidence>
<dbReference type="EMBL" id="JABFCT010000015">
    <property type="protein sequence ID" value="KAF5869929.1"/>
    <property type="molecule type" value="Genomic_DNA"/>
</dbReference>
<dbReference type="AlphaFoldDB" id="A0A8H6AM70"/>
<sequence>CCQIIGQSRRLVYVNLPFETNLLALTELSVDVTFSQKIISTSLLEYFKTERSFEKVFVFDAQNKGMIEGTFVMAQEERAKKRETEQEMGIFWLS</sequence>
<protein>
    <submittedName>
        <fullName evidence="1">Uncharacterized protein</fullName>
    </submittedName>
</protein>
<feature type="non-terminal residue" evidence="1">
    <location>
        <position position="1"/>
    </location>
</feature>